<dbReference type="Proteomes" id="UP000178065">
    <property type="component" value="Unassembled WGS sequence"/>
</dbReference>
<dbReference type="InterPro" id="IPR029753">
    <property type="entry name" value="D-isomer_DH_CS"/>
</dbReference>
<dbReference type="GO" id="GO:0016618">
    <property type="term" value="F:hydroxypyruvate reductase [NAD(P)H] activity"/>
    <property type="evidence" value="ECO:0007669"/>
    <property type="project" value="TreeGrafter"/>
</dbReference>
<evidence type="ECO:0000256" key="1">
    <source>
        <dbReference type="ARBA" id="ARBA00005854"/>
    </source>
</evidence>
<dbReference type="FunFam" id="3.40.50.720:FF:000203">
    <property type="entry name" value="D-3-phosphoglycerate dehydrogenase (SerA)"/>
    <property type="match status" value="1"/>
</dbReference>
<evidence type="ECO:0000259" key="5">
    <source>
        <dbReference type="Pfam" id="PF00389"/>
    </source>
</evidence>
<dbReference type="Pfam" id="PF02826">
    <property type="entry name" value="2-Hacid_dh_C"/>
    <property type="match status" value="1"/>
</dbReference>
<dbReference type="EMBL" id="MHTT01000010">
    <property type="protein sequence ID" value="OHA65864.1"/>
    <property type="molecule type" value="Genomic_DNA"/>
</dbReference>
<gene>
    <name evidence="7" type="ORF">A2672_02765</name>
</gene>
<dbReference type="InterPro" id="IPR050223">
    <property type="entry name" value="D-isomer_2-hydroxyacid_DH"/>
</dbReference>
<feature type="domain" description="D-isomer specific 2-hydroxyacid dehydrogenase NAD-binding" evidence="6">
    <location>
        <begin position="103"/>
        <end position="280"/>
    </location>
</feature>
<dbReference type="InterPro" id="IPR006139">
    <property type="entry name" value="D-isomer_2_OHA_DH_cat_dom"/>
</dbReference>
<sequence length="305" mass="32791">MRQTVFVSKGVPQRAAELLKKQGYRVVRGTSAAREGRGAAAVLCLLTDKVDAKTMDAIGPQLKVISNMAAGTDNIDVAAAEKRGVSVANTPDVLTETVAEHAVGLLLVLSRRIVEGDWFVRKGKYKGWKPDLLLGQELRGKTLGIVGYGRIGCRTAEILQKGFGMKVVYHDIKGSGVHEACGAKKISLQELLEQSDAVSLHVPMLSSTRHLISKKELKAMKKTAYLVNTSRGPVVDEKALVASLERNEIAGAALDVFENEPRLAPGLAKLDNIVLTPHIASASKEARDAMAKLAAKNIIEVLENL</sequence>
<comment type="similarity">
    <text evidence="1 4">Belongs to the D-isomer specific 2-hydroxyacid dehydrogenase family.</text>
</comment>
<evidence type="ECO:0000313" key="8">
    <source>
        <dbReference type="Proteomes" id="UP000178065"/>
    </source>
</evidence>
<evidence type="ECO:0000313" key="7">
    <source>
        <dbReference type="EMBL" id="OHA65864.1"/>
    </source>
</evidence>
<keyword evidence="2 4" id="KW-0560">Oxidoreductase</keyword>
<evidence type="ECO:0008006" key="9">
    <source>
        <dbReference type="Google" id="ProtNLM"/>
    </source>
</evidence>
<name>A0A1G2QYZ7_9BACT</name>
<accession>A0A1G2QYZ7</accession>
<feature type="domain" description="D-isomer specific 2-hydroxyacid dehydrogenase catalytic" evidence="5">
    <location>
        <begin position="6"/>
        <end position="304"/>
    </location>
</feature>
<dbReference type="GO" id="GO:0030267">
    <property type="term" value="F:glyoxylate reductase (NADPH) activity"/>
    <property type="evidence" value="ECO:0007669"/>
    <property type="project" value="TreeGrafter"/>
</dbReference>
<dbReference type="SUPFAM" id="SSF52283">
    <property type="entry name" value="Formate/glycerate dehydrogenase catalytic domain-like"/>
    <property type="match status" value="1"/>
</dbReference>
<dbReference type="InterPro" id="IPR029752">
    <property type="entry name" value="D-isomer_DH_CS1"/>
</dbReference>
<evidence type="ECO:0000256" key="2">
    <source>
        <dbReference type="ARBA" id="ARBA00023002"/>
    </source>
</evidence>
<dbReference type="CDD" id="cd05301">
    <property type="entry name" value="GDH"/>
    <property type="match status" value="1"/>
</dbReference>
<reference evidence="7 8" key="1">
    <citation type="journal article" date="2016" name="Nat. Commun.">
        <title>Thousands of microbial genomes shed light on interconnected biogeochemical processes in an aquifer system.</title>
        <authorList>
            <person name="Anantharaman K."/>
            <person name="Brown C.T."/>
            <person name="Hug L.A."/>
            <person name="Sharon I."/>
            <person name="Castelle C.J."/>
            <person name="Probst A.J."/>
            <person name="Thomas B.C."/>
            <person name="Singh A."/>
            <person name="Wilkins M.J."/>
            <person name="Karaoz U."/>
            <person name="Brodie E.L."/>
            <person name="Williams K.H."/>
            <person name="Hubbard S.S."/>
            <person name="Banfield J.F."/>
        </authorList>
    </citation>
    <scope>NUCLEOTIDE SEQUENCE [LARGE SCALE GENOMIC DNA]</scope>
</reference>
<dbReference type="AlphaFoldDB" id="A0A1G2QYZ7"/>
<dbReference type="InterPro" id="IPR006140">
    <property type="entry name" value="D-isomer_DH_NAD-bd"/>
</dbReference>
<dbReference type="InterPro" id="IPR036291">
    <property type="entry name" value="NAD(P)-bd_dom_sf"/>
</dbReference>
<dbReference type="PROSITE" id="PS00671">
    <property type="entry name" value="D_2_HYDROXYACID_DH_3"/>
    <property type="match status" value="1"/>
</dbReference>
<evidence type="ECO:0000256" key="4">
    <source>
        <dbReference type="RuleBase" id="RU003719"/>
    </source>
</evidence>
<dbReference type="GO" id="GO:0005829">
    <property type="term" value="C:cytosol"/>
    <property type="evidence" value="ECO:0007669"/>
    <property type="project" value="TreeGrafter"/>
</dbReference>
<dbReference type="Gene3D" id="3.40.50.720">
    <property type="entry name" value="NAD(P)-binding Rossmann-like Domain"/>
    <property type="match status" value="2"/>
</dbReference>
<evidence type="ECO:0000259" key="6">
    <source>
        <dbReference type="Pfam" id="PF02826"/>
    </source>
</evidence>
<proteinExistence type="inferred from homology"/>
<dbReference type="PANTHER" id="PTHR10996">
    <property type="entry name" value="2-HYDROXYACID DEHYDROGENASE-RELATED"/>
    <property type="match status" value="1"/>
</dbReference>
<keyword evidence="3" id="KW-0520">NAD</keyword>
<dbReference type="Pfam" id="PF00389">
    <property type="entry name" value="2-Hacid_dh"/>
    <property type="match status" value="1"/>
</dbReference>
<organism evidence="7 8">
    <name type="scientific">Candidatus Wildermuthbacteria bacterium RIFCSPHIGHO2_01_FULL_49_22b</name>
    <dbReference type="NCBI Taxonomy" id="1802448"/>
    <lineage>
        <taxon>Bacteria</taxon>
        <taxon>Candidatus Wildermuthiibacteriota</taxon>
    </lineage>
</organism>
<protein>
    <recommendedName>
        <fullName evidence="9">D-glycerate dehydrogenase</fullName>
    </recommendedName>
</protein>
<comment type="caution">
    <text evidence="7">The sequence shown here is derived from an EMBL/GenBank/DDBJ whole genome shotgun (WGS) entry which is preliminary data.</text>
</comment>
<dbReference type="PROSITE" id="PS00670">
    <property type="entry name" value="D_2_HYDROXYACID_DH_2"/>
    <property type="match status" value="1"/>
</dbReference>
<evidence type="ECO:0000256" key="3">
    <source>
        <dbReference type="ARBA" id="ARBA00023027"/>
    </source>
</evidence>
<dbReference type="STRING" id="1802448.A2672_02765"/>
<dbReference type="GO" id="GO:0051287">
    <property type="term" value="F:NAD binding"/>
    <property type="evidence" value="ECO:0007669"/>
    <property type="project" value="InterPro"/>
</dbReference>
<dbReference type="PANTHER" id="PTHR10996:SF257">
    <property type="entry name" value="GLYOXYLATE REDUCTASE 1"/>
    <property type="match status" value="1"/>
</dbReference>
<dbReference type="SUPFAM" id="SSF51735">
    <property type="entry name" value="NAD(P)-binding Rossmann-fold domains"/>
    <property type="match status" value="1"/>
</dbReference>
<dbReference type="PROSITE" id="PS00065">
    <property type="entry name" value="D_2_HYDROXYACID_DH_1"/>
    <property type="match status" value="1"/>
</dbReference>